<sequence>MMETVLHVSSETEDNISQKQINAVHRITALWALSEAGLGGVLHAFRIPFTGLFIGGSAVLLITLLATFKPQKGAIIRATILVMIVKGLVSPHTPLMSYAAVFLQGVLGELLFGLIPSKRVAGFVLAVTALLLSALQKFLVTTLVFGMNVWHSIDLFGNYVISQFFLDSKTSVTLPISYSLIGVYTFIHLIAGVIVGLKGPGLARRIYDYSQNPDNLFILPVGNDAALPDKKSRRRKIIKKLSGYLLFFIAGAIMVLSYIFPVFDQSQGAAALIMVVRSVMIMTIWYFLLGPFLLKRLRSFLAQKETAYSADVESIMTLLPVFRSLVKGSWQESAGENRYRRFNRFIFLLIARVLTVH</sequence>
<feature type="transmembrane region" description="Helical" evidence="1">
    <location>
        <begin position="241"/>
        <end position="263"/>
    </location>
</feature>
<reference evidence="2" key="1">
    <citation type="journal article" date="2020" name="mSystems">
        <title>Genome- and Community-Level Interaction Insights into Carbon Utilization and Element Cycling Functions of Hydrothermarchaeota in Hydrothermal Sediment.</title>
        <authorList>
            <person name="Zhou Z."/>
            <person name="Liu Y."/>
            <person name="Xu W."/>
            <person name="Pan J."/>
            <person name="Luo Z.H."/>
            <person name="Li M."/>
        </authorList>
    </citation>
    <scope>NUCLEOTIDE SEQUENCE [LARGE SCALE GENOMIC DNA]</scope>
    <source>
        <strain evidence="2">HyVt-577</strain>
    </source>
</reference>
<dbReference type="EMBL" id="DRQG01000114">
    <property type="protein sequence ID" value="HGY56516.1"/>
    <property type="molecule type" value="Genomic_DNA"/>
</dbReference>
<feature type="transmembrane region" description="Helical" evidence="1">
    <location>
        <begin position="269"/>
        <end position="294"/>
    </location>
</feature>
<organism evidence="2">
    <name type="scientific">Caldithrix abyssi</name>
    <dbReference type="NCBI Taxonomy" id="187145"/>
    <lineage>
        <taxon>Bacteria</taxon>
        <taxon>Pseudomonadati</taxon>
        <taxon>Calditrichota</taxon>
        <taxon>Calditrichia</taxon>
        <taxon>Calditrichales</taxon>
        <taxon>Calditrichaceae</taxon>
        <taxon>Caldithrix</taxon>
    </lineage>
</organism>
<feature type="transmembrane region" description="Helical" evidence="1">
    <location>
        <begin position="47"/>
        <end position="67"/>
    </location>
</feature>
<feature type="transmembrane region" description="Helical" evidence="1">
    <location>
        <begin position="95"/>
        <end position="115"/>
    </location>
</feature>
<feature type="transmembrane region" description="Helical" evidence="1">
    <location>
        <begin position="176"/>
        <end position="197"/>
    </location>
</feature>
<comment type="caution">
    <text evidence="2">The sequence shown here is derived from an EMBL/GenBank/DDBJ whole genome shotgun (WGS) entry which is preliminary data.</text>
</comment>
<keyword evidence="1" id="KW-1133">Transmembrane helix</keyword>
<proteinExistence type="predicted"/>
<feature type="transmembrane region" description="Helical" evidence="1">
    <location>
        <begin position="74"/>
        <end position="89"/>
    </location>
</feature>
<feature type="transmembrane region" description="Helical" evidence="1">
    <location>
        <begin position="122"/>
        <end position="145"/>
    </location>
</feature>
<dbReference type="Proteomes" id="UP000885779">
    <property type="component" value="Unassembled WGS sequence"/>
</dbReference>
<protein>
    <submittedName>
        <fullName evidence="2">Uncharacterized protein</fullName>
    </submittedName>
</protein>
<keyword evidence="1" id="KW-0472">Membrane</keyword>
<evidence type="ECO:0000256" key="1">
    <source>
        <dbReference type="SAM" id="Phobius"/>
    </source>
</evidence>
<gene>
    <name evidence="2" type="ORF">ENK44_12475</name>
</gene>
<keyword evidence="1" id="KW-0812">Transmembrane</keyword>
<accession>A0A7V4U1U6</accession>
<evidence type="ECO:0000313" key="2">
    <source>
        <dbReference type="EMBL" id="HGY56516.1"/>
    </source>
</evidence>
<dbReference type="AlphaFoldDB" id="A0A7V4U1U6"/>
<name>A0A7V4U1U6_CALAY</name>